<dbReference type="Pfam" id="PF08280">
    <property type="entry name" value="HTH_Mga"/>
    <property type="match status" value="1"/>
</dbReference>
<evidence type="ECO:0000259" key="1">
    <source>
        <dbReference type="Pfam" id="PF08280"/>
    </source>
</evidence>
<dbReference type="Proteomes" id="UP000033166">
    <property type="component" value="Chromosome I"/>
</dbReference>
<sequence>MYPMMKEIITEKDIRRQILLIEKLLNHSQLTAKELAESIHTTERTVFSDIQLIRSQLPDD</sequence>
<evidence type="ECO:0000313" key="2">
    <source>
        <dbReference type="EMBL" id="CEN28905.1"/>
    </source>
</evidence>
<gene>
    <name evidence="2" type="ORF">LACPI_1705</name>
</gene>
<dbReference type="KEGG" id="lpk:LACPI_1705"/>
<dbReference type="HOGENOM" id="CLU_2935823_0_0_9"/>
<evidence type="ECO:0000313" key="3">
    <source>
        <dbReference type="Proteomes" id="UP000033166"/>
    </source>
</evidence>
<protein>
    <recommendedName>
        <fullName evidence="1">M protein trans-acting positive regulator (MGA) HTH domain-containing protein</fullName>
    </recommendedName>
</protein>
<reference evidence="3" key="1">
    <citation type="submission" date="2015-01" db="EMBL/GenBank/DDBJ databases">
        <authorList>
            <person name="Andreevskaya M."/>
        </authorList>
    </citation>
    <scope>NUCLEOTIDE SEQUENCE [LARGE SCALE GENOMIC DNA]</scope>
    <source>
        <strain evidence="3">MKFS47</strain>
    </source>
</reference>
<dbReference type="Gene3D" id="1.10.10.10">
    <property type="entry name" value="Winged helix-like DNA-binding domain superfamily/Winged helix DNA-binding domain"/>
    <property type="match status" value="1"/>
</dbReference>
<organism evidence="2 3">
    <name type="scientific">Pseudolactococcus piscium MKFS47</name>
    <dbReference type="NCBI Taxonomy" id="297352"/>
    <lineage>
        <taxon>Bacteria</taxon>
        <taxon>Bacillati</taxon>
        <taxon>Bacillota</taxon>
        <taxon>Bacilli</taxon>
        <taxon>Lactobacillales</taxon>
        <taxon>Streptococcaceae</taxon>
        <taxon>Pseudolactococcus</taxon>
    </lineage>
</organism>
<dbReference type="AlphaFoldDB" id="A0A0D6DZJ5"/>
<dbReference type="InterPro" id="IPR013199">
    <property type="entry name" value="HTH_Mga_DNA-bd_dom"/>
</dbReference>
<accession>A0A0D6DZJ5</accession>
<feature type="domain" description="M protein trans-acting positive regulator (MGA) HTH" evidence="1">
    <location>
        <begin position="11"/>
        <end position="59"/>
    </location>
</feature>
<dbReference type="EMBL" id="LN774769">
    <property type="protein sequence ID" value="CEN28905.1"/>
    <property type="molecule type" value="Genomic_DNA"/>
</dbReference>
<proteinExistence type="predicted"/>
<name>A0A0D6DZJ5_9LACT</name>
<dbReference type="InterPro" id="IPR036388">
    <property type="entry name" value="WH-like_DNA-bd_sf"/>
</dbReference>